<dbReference type="PIRSF" id="PIRSF028729">
    <property type="entry name" value="E3_ubiquit_lig_SCF_Skp"/>
    <property type="match status" value="1"/>
</dbReference>
<evidence type="ECO:0000313" key="6">
    <source>
        <dbReference type="EMBL" id="CCA69662.1"/>
    </source>
</evidence>
<dbReference type="GO" id="GO:0006511">
    <property type="term" value="P:ubiquitin-dependent protein catabolic process"/>
    <property type="evidence" value="ECO:0007669"/>
    <property type="project" value="InterPro"/>
</dbReference>
<dbReference type="Gene3D" id="3.30.710.10">
    <property type="entry name" value="Potassium Channel Kv1.1, Chain A"/>
    <property type="match status" value="1"/>
</dbReference>
<protein>
    <recommendedName>
        <fullName evidence="3">E3 ubiquitin ligase complex SCF subunit</fullName>
    </recommendedName>
</protein>
<accession>G4TEB5</accession>
<gene>
    <name evidence="6" type="ORF">PIIN_03601</name>
</gene>
<comment type="function">
    <text evidence="3">Essential component of the SCF (SKP1-CUL1-F-box protein) E3 ubiquitin ligase complexes, which mediate the ubiquitination and subsequent proteasomal degradation of target proteins.</text>
</comment>
<dbReference type="InterPro" id="IPR016897">
    <property type="entry name" value="SKP1"/>
</dbReference>
<dbReference type="HOGENOM" id="CLU_059252_6_1_1"/>
<dbReference type="OrthoDB" id="2342932at2759"/>
<feature type="domain" description="SKP1 component dimerisation" evidence="4">
    <location>
        <begin position="111"/>
        <end position="142"/>
    </location>
</feature>
<name>G4TEB5_SERID</name>
<dbReference type="SMART" id="SM00512">
    <property type="entry name" value="Skp1"/>
    <property type="match status" value="1"/>
</dbReference>
<evidence type="ECO:0000259" key="4">
    <source>
        <dbReference type="Pfam" id="PF01466"/>
    </source>
</evidence>
<evidence type="ECO:0000256" key="1">
    <source>
        <dbReference type="ARBA" id="ARBA00009993"/>
    </source>
</evidence>
<evidence type="ECO:0000259" key="5">
    <source>
        <dbReference type="Pfam" id="PF03931"/>
    </source>
</evidence>
<keyword evidence="2 3" id="KW-0833">Ubl conjugation pathway</keyword>
<dbReference type="STRING" id="1109443.G4TEB5"/>
<dbReference type="InParanoid" id="G4TEB5"/>
<dbReference type="Proteomes" id="UP000007148">
    <property type="component" value="Unassembled WGS sequence"/>
</dbReference>
<dbReference type="InterPro" id="IPR011333">
    <property type="entry name" value="SKP1/BTB/POZ_sf"/>
</dbReference>
<reference evidence="6 7" key="1">
    <citation type="journal article" date="2011" name="PLoS Pathog.">
        <title>Endophytic Life Strategies Decoded by Genome and Transcriptome Analyses of the Mutualistic Root Symbiont Piriformospora indica.</title>
        <authorList>
            <person name="Zuccaro A."/>
            <person name="Lahrmann U."/>
            <person name="Guldener U."/>
            <person name="Langen G."/>
            <person name="Pfiffi S."/>
            <person name="Biedenkopf D."/>
            <person name="Wong P."/>
            <person name="Samans B."/>
            <person name="Grimm C."/>
            <person name="Basiewicz M."/>
            <person name="Murat C."/>
            <person name="Martin F."/>
            <person name="Kogel K.H."/>
        </authorList>
    </citation>
    <scope>NUCLEOTIDE SEQUENCE [LARGE SCALE GENOMIC DNA]</scope>
    <source>
        <strain evidence="6 7">DSM 11827</strain>
    </source>
</reference>
<dbReference type="SUPFAM" id="SSF54695">
    <property type="entry name" value="POZ domain"/>
    <property type="match status" value="1"/>
</dbReference>
<dbReference type="InterPro" id="IPR036296">
    <property type="entry name" value="SKP1-like_dim_sf"/>
</dbReference>
<proteinExistence type="inferred from homology"/>
<sequence length="150" mass="16976">MSVVLVSTDDSRYTVEKDIGMRINVVKYRVELAKDMEEILVPKVSGDVLGMLQYCKEHRSDPLVPDNGFPLVPSPTPLPSPFSEWDTKWIRELEQNMLFELILAAHYSKMKPLVELGCTVVADLVKGKTPQEVRDLFRVPEPKTQSACNT</sequence>
<dbReference type="InterPro" id="IPR016073">
    <property type="entry name" value="Skp1_comp_POZ"/>
</dbReference>
<dbReference type="eggNOG" id="KOG1724">
    <property type="taxonomic scope" value="Eukaryota"/>
</dbReference>
<organism evidence="6 7">
    <name type="scientific">Serendipita indica (strain DSM 11827)</name>
    <name type="common">Root endophyte fungus</name>
    <name type="synonym">Piriformospora indica</name>
    <dbReference type="NCBI Taxonomy" id="1109443"/>
    <lineage>
        <taxon>Eukaryota</taxon>
        <taxon>Fungi</taxon>
        <taxon>Dikarya</taxon>
        <taxon>Basidiomycota</taxon>
        <taxon>Agaricomycotina</taxon>
        <taxon>Agaricomycetes</taxon>
        <taxon>Sebacinales</taxon>
        <taxon>Serendipitaceae</taxon>
        <taxon>Serendipita</taxon>
    </lineage>
</organism>
<evidence type="ECO:0000313" key="7">
    <source>
        <dbReference type="Proteomes" id="UP000007148"/>
    </source>
</evidence>
<comment type="similarity">
    <text evidence="1 3">Belongs to the SKP1 family.</text>
</comment>
<dbReference type="SUPFAM" id="SSF81382">
    <property type="entry name" value="Skp1 dimerisation domain-like"/>
    <property type="match status" value="1"/>
</dbReference>
<evidence type="ECO:0000256" key="2">
    <source>
        <dbReference type="ARBA" id="ARBA00022786"/>
    </source>
</evidence>
<dbReference type="Pfam" id="PF03931">
    <property type="entry name" value="Skp1_POZ"/>
    <property type="match status" value="1"/>
</dbReference>
<dbReference type="InterPro" id="IPR016072">
    <property type="entry name" value="Skp1_comp_dimer"/>
</dbReference>
<keyword evidence="7" id="KW-1185">Reference proteome</keyword>
<dbReference type="Pfam" id="PF01466">
    <property type="entry name" value="Skp1"/>
    <property type="match status" value="1"/>
</dbReference>
<comment type="caution">
    <text evidence="6">The sequence shown here is derived from an EMBL/GenBank/DDBJ whole genome shotgun (WGS) entry which is preliminary data.</text>
</comment>
<dbReference type="UniPathway" id="UPA00143"/>
<dbReference type="AlphaFoldDB" id="G4TEB5"/>
<dbReference type="InterPro" id="IPR001232">
    <property type="entry name" value="SKP1-like"/>
</dbReference>
<comment type="subunit">
    <text evidence="3">Component of the SCF (SKP1-CUL1-F-box protein) E3 ubiquitin ligase complexes.</text>
</comment>
<dbReference type="PANTHER" id="PTHR11165">
    <property type="entry name" value="SKP1"/>
    <property type="match status" value="1"/>
</dbReference>
<dbReference type="GO" id="GO:0016567">
    <property type="term" value="P:protein ubiquitination"/>
    <property type="evidence" value="ECO:0007669"/>
    <property type="project" value="UniProtKB-UniPathway"/>
</dbReference>
<evidence type="ECO:0000256" key="3">
    <source>
        <dbReference type="PIRNR" id="PIRNR028729"/>
    </source>
</evidence>
<dbReference type="EMBL" id="CAFZ01000060">
    <property type="protein sequence ID" value="CCA69662.1"/>
    <property type="molecule type" value="Genomic_DNA"/>
</dbReference>
<comment type="pathway">
    <text evidence="3">Protein modification; protein ubiquitination.</text>
</comment>
<feature type="domain" description="SKP1 component POZ" evidence="5">
    <location>
        <begin position="1"/>
        <end position="59"/>
    </location>
</feature>